<feature type="region of interest" description="Disordered" evidence="1">
    <location>
        <begin position="155"/>
        <end position="223"/>
    </location>
</feature>
<keyword evidence="2" id="KW-0812">Transmembrane</keyword>
<organism evidence="3 4">
    <name type="scientific">Diatraea saccharalis</name>
    <name type="common">sugarcane borer</name>
    <dbReference type="NCBI Taxonomy" id="40085"/>
    <lineage>
        <taxon>Eukaryota</taxon>
        <taxon>Metazoa</taxon>
        <taxon>Ecdysozoa</taxon>
        <taxon>Arthropoda</taxon>
        <taxon>Hexapoda</taxon>
        <taxon>Insecta</taxon>
        <taxon>Pterygota</taxon>
        <taxon>Neoptera</taxon>
        <taxon>Endopterygota</taxon>
        <taxon>Lepidoptera</taxon>
        <taxon>Glossata</taxon>
        <taxon>Ditrysia</taxon>
        <taxon>Pyraloidea</taxon>
        <taxon>Crambidae</taxon>
        <taxon>Crambinae</taxon>
        <taxon>Diatraea</taxon>
    </lineage>
</organism>
<dbReference type="EMBL" id="OU893335">
    <property type="protein sequence ID" value="CAH0759522.1"/>
    <property type="molecule type" value="Genomic_DNA"/>
</dbReference>
<keyword evidence="4" id="KW-1185">Reference proteome</keyword>
<dbReference type="Proteomes" id="UP001153714">
    <property type="component" value="Chromosome 4"/>
</dbReference>
<reference evidence="3" key="1">
    <citation type="submission" date="2021-12" db="EMBL/GenBank/DDBJ databases">
        <authorList>
            <person name="King R."/>
        </authorList>
    </citation>
    <scope>NUCLEOTIDE SEQUENCE</scope>
</reference>
<sequence length="345" mass="38847">MQPTARVAAWSAWAGWAAVPRDLLEHRRVRISLHELPPRRDSPLTIYTPEQIRHIIRLETALGRWPPTAPPAIWRPDARPYDLDAHWRLPDMIQNVRLERGGIAPPPPIEGPARGWENAARGWAAGAVLLAVLLLLVRALERCLHRRLFKGRRRSSEEWPTPNVMATSCQYGGPTLPRLEDSDTYPSENRETSSNDLPPPYSECANNEEVSNPDANKPLGMEEPPPPYSACYFTNPKNGIPTVHFYSRRSNLNNVEAGHSSTDYNAASSLSIVENEEADKISNCIISYDDNRDLRCEESNDARVINCNIYEVTGEANHDVVTSDRGNEHVVEIKDQETQERALQV</sequence>
<feature type="transmembrane region" description="Helical" evidence="2">
    <location>
        <begin position="122"/>
        <end position="140"/>
    </location>
</feature>
<evidence type="ECO:0000313" key="3">
    <source>
        <dbReference type="EMBL" id="CAH0759522.1"/>
    </source>
</evidence>
<protein>
    <submittedName>
        <fullName evidence="3">Uncharacterized protein</fullName>
    </submittedName>
</protein>
<accession>A0A9P0CA31</accession>
<evidence type="ECO:0000313" key="4">
    <source>
        <dbReference type="Proteomes" id="UP001153714"/>
    </source>
</evidence>
<evidence type="ECO:0000256" key="1">
    <source>
        <dbReference type="SAM" id="MobiDB-lite"/>
    </source>
</evidence>
<gene>
    <name evidence="3" type="ORF">DIATSA_LOCUS9824</name>
</gene>
<keyword evidence="2" id="KW-1133">Transmembrane helix</keyword>
<feature type="compositionally biased region" description="Polar residues" evidence="1">
    <location>
        <begin position="204"/>
        <end position="214"/>
    </location>
</feature>
<name>A0A9P0CA31_9NEOP</name>
<proteinExistence type="predicted"/>
<dbReference type="AlphaFoldDB" id="A0A9P0CA31"/>
<dbReference type="OrthoDB" id="7423313at2759"/>
<evidence type="ECO:0000256" key="2">
    <source>
        <dbReference type="SAM" id="Phobius"/>
    </source>
</evidence>
<keyword evidence="2" id="KW-0472">Membrane</keyword>
<reference evidence="3" key="2">
    <citation type="submission" date="2022-10" db="EMBL/GenBank/DDBJ databases">
        <authorList>
            <consortium name="ENA_rothamsted_submissions"/>
            <consortium name="culmorum"/>
            <person name="King R."/>
        </authorList>
    </citation>
    <scope>NUCLEOTIDE SEQUENCE</scope>
</reference>